<feature type="transmembrane region" description="Helical" evidence="7">
    <location>
        <begin position="85"/>
        <end position="104"/>
    </location>
</feature>
<feature type="transmembrane region" description="Helical" evidence="7">
    <location>
        <begin position="116"/>
        <end position="135"/>
    </location>
</feature>
<dbReference type="InterPro" id="IPR000791">
    <property type="entry name" value="Gpr1/Fun34/SatP-like"/>
</dbReference>
<feature type="transmembrane region" description="Helical" evidence="7">
    <location>
        <begin position="183"/>
        <end position="207"/>
    </location>
</feature>
<comment type="subcellular location">
    <subcellularLocation>
        <location evidence="1">Membrane</location>
        <topology evidence="1">Multi-pass membrane protein</topology>
    </subcellularLocation>
</comment>
<feature type="transmembrane region" description="Helical" evidence="7">
    <location>
        <begin position="214"/>
        <end position="238"/>
    </location>
</feature>
<keyword evidence="4 7" id="KW-1133">Transmembrane helix</keyword>
<dbReference type="Proteomes" id="UP000283383">
    <property type="component" value="Unassembled WGS sequence"/>
</dbReference>
<comment type="caution">
    <text evidence="8">The sequence shown here is derived from an EMBL/GenBank/DDBJ whole genome shotgun (WGS) entry which is preliminary data.</text>
</comment>
<reference evidence="8 9" key="1">
    <citation type="journal article" date="2018" name="BMC Genomics">
        <title>Comparative genome analyses reveal sequence features reflecting distinct modes of host-adaptation between dicot and monocot powdery mildew.</title>
        <authorList>
            <person name="Wu Y."/>
            <person name="Ma X."/>
            <person name="Pan Z."/>
            <person name="Kale S.D."/>
            <person name="Song Y."/>
            <person name="King H."/>
            <person name="Zhang Q."/>
            <person name="Presley C."/>
            <person name="Deng X."/>
            <person name="Wei C.I."/>
            <person name="Xiao S."/>
        </authorList>
    </citation>
    <scope>NUCLEOTIDE SEQUENCE [LARGE SCALE GENOMIC DNA]</scope>
    <source>
        <strain evidence="8">UMSG3</strain>
    </source>
</reference>
<accession>A0A420IAA2</accession>
<dbReference type="STRING" id="62708.A0A420IAA2"/>
<keyword evidence="5 7" id="KW-0472">Membrane</keyword>
<sequence>MITTTATEKDHQGESSKSIDDGYTAAKQQECEELLKQFQSTGIKMSREDFEKIYLSQRPPQRDSPTQDLSALYDYRKRLGTPTPLSLMGFLICLSPLSCDLMGWRGAGGNGAAGMGSYFFFGGLLMILGGLLEFIMGKTFSFVVFCSFGGFWLTTASTLQPFYNVGAAYAINPNNTSLEQGFATVGFTASSGFFYVFMAVLCSIYFICSLRTNICNVFIFLSLTIAFCLLAAVNWTYAEVFAGDQSRIPLIHKLQVSAGAFLFITCLMGWYSFFAIMLISIDFPYQFPIGELSGLVRSRTQRMREMASAA</sequence>
<evidence type="ECO:0000256" key="2">
    <source>
        <dbReference type="ARBA" id="ARBA00005587"/>
    </source>
</evidence>
<dbReference type="PANTHER" id="PTHR31123">
    <property type="entry name" value="ACCUMULATION OF DYADS PROTEIN 2-RELATED"/>
    <property type="match status" value="1"/>
</dbReference>
<evidence type="ECO:0000256" key="4">
    <source>
        <dbReference type="ARBA" id="ARBA00022989"/>
    </source>
</evidence>
<proteinExistence type="inferred from homology"/>
<dbReference type="InterPro" id="IPR051633">
    <property type="entry name" value="AceTr"/>
</dbReference>
<name>A0A420IAA2_9PEZI</name>
<dbReference type="Pfam" id="PF01184">
    <property type="entry name" value="Gpr1_Fun34_YaaH"/>
    <property type="match status" value="1"/>
</dbReference>
<evidence type="ECO:0000256" key="3">
    <source>
        <dbReference type="ARBA" id="ARBA00022692"/>
    </source>
</evidence>
<dbReference type="PANTHER" id="PTHR31123:SF4">
    <property type="entry name" value="PROTEIN ALCS"/>
    <property type="match status" value="1"/>
</dbReference>
<protein>
    <submittedName>
        <fullName evidence="8">Protein alcS</fullName>
    </submittedName>
</protein>
<keyword evidence="9" id="KW-1185">Reference proteome</keyword>
<dbReference type="GO" id="GO:0005886">
    <property type="term" value="C:plasma membrane"/>
    <property type="evidence" value="ECO:0007669"/>
    <property type="project" value="TreeGrafter"/>
</dbReference>
<dbReference type="EMBL" id="MCBQ01010195">
    <property type="protein sequence ID" value="RKF71454.1"/>
    <property type="molecule type" value="Genomic_DNA"/>
</dbReference>
<dbReference type="AlphaFoldDB" id="A0A420IAA2"/>
<feature type="compositionally biased region" description="Basic and acidic residues" evidence="6">
    <location>
        <begin position="7"/>
        <end position="20"/>
    </location>
</feature>
<feature type="transmembrane region" description="Helical" evidence="7">
    <location>
        <begin position="258"/>
        <end position="279"/>
    </location>
</feature>
<evidence type="ECO:0000256" key="6">
    <source>
        <dbReference type="SAM" id="MobiDB-lite"/>
    </source>
</evidence>
<gene>
    <name evidence="8" type="ORF">GcM3_101014</name>
</gene>
<feature type="region of interest" description="Disordered" evidence="6">
    <location>
        <begin position="1"/>
        <end position="23"/>
    </location>
</feature>
<evidence type="ECO:0000313" key="9">
    <source>
        <dbReference type="Proteomes" id="UP000283383"/>
    </source>
</evidence>
<evidence type="ECO:0000256" key="1">
    <source>
        <dbReference type="ARBA" id="ARBA00004141"/>
    </source>
</evidence>
<feature type="transmembrane region" description="Helical" evidence="7">
    <location>
        <begin position="142"/>
        <end position="163"/>
    </location>
</feature>
<evidence type="ECO:0000256" key="7">
    <source>
        <dbReference type="SAM" id="Phobius"/>
    </source>
</evidence>
<keyword evidence="3 7" id="KW-0812">Transmembrane</keyword>
<dbReference type="GO" id="GO:0015123">
    <property type="term" value="F:acetate transmembrane transporter activity"/>
    <property type="evidence" value="ECO:0007669"/>
    <property type="project" value="TreeGrafter"/>
</dbReference>
<evidence type="ECO:0000256" key="5">
    <source>
        <dbReference type="ARBA" id="ARBA00023136"/>
    </source>
</evidence>
<evidence type="ECO:0000313" key="8">
    <source>
        <dbReference type="EMBL" id="RKF71454.1"/>
    </source>
</evidence>
<organism evidence="8 9">
    <name type="scientific">Golovinomyces cichoracearum</name>
    <dbReference type="NCBI Taxonomy" id="62708"/>
    <lineage>
        <taxon>Eukaryota</taxon>
        <taxon>Fungi</taxon>
        <taxon>Dikarya</taxon>
        <taxon>Ascomycota</taxon>
        <taxon>Pezizomycotina</taxon>
        <taxon>Leotiomycetes</taxon>
        <taxon>Erysiphales</taxon>
        <taxon>Erysiphaceae</taxon>
        <taxon>Golovinomyces</taxon>
    </lineage>
</organism>
<comment type="similarity">
    <text evidence="2">Belongs to the acetate uptake transporter (AceTr) (TC 2.A.96) family.</text>
</comment>